<comment type="caution">
    <text evidence="1">The sequence shown here is derived from an EMBL/GenBank/DDBJ whole genome shotgun (WGS) entry which is preliminary data.</text>
</comment>
<sequence>MSSLSTDTRLSQVAALEAELQSLVVKFSDHRNDSRWHRGIATAFTAKLCIHASYRLPMTGNSAVESLEQRRKTSLELLDLLADISNSALYLHPSTAVFPSPFAIVALFLTSNAMASLDAVGGDTYLLGERQTFIQMLQRFSRRWRIARRLSEILEQA</sequence>
<evidence type="ECO:0000313" key="2">
    <source>
        <dbReference type="Proteomes" id="UP001194746"/>
    </source>
</evidence>
<keyword evidence="2" id="KW-1185">Reference proteome</keyword>
<protein>
    <submittedName>
        <fullName evidence="1">Uncharacterized protein</fullName>
    </submittedName>
</protein>
<organism evidence="1 2">
    <name type="scientific">Aspergillus nanangensis</name>
    <dbReference type="NCBI Taxonomy" id="2582783"/>
    <lineage>
        <taxon>Eukaryota</taxon>
        <taxon>Fungi</taxon>
        <taxon>Dikarya</taxon>
        <taxon>Ascomycota</taxon>
        <taxon>Pezizomycotina</taxon>
        <taxon>Eurotiomycetes</taxon>
        <taxon>Eurotiomycetidae</taxon>
        <taxon>Eurotiales</taxon>
        <taxon>Aspergillaceae</taxon>
        <taxon>Aspergillus</taxon>
        <taxon>Aspergillus subgen. Circumdati</taxon>
    </lineage>
</organism>
<reference evidence="1" key="1">
    <citation type="journal article" date="2019" name="Beilstein J. Org. Chem.">
        <title>Nanangenines: drimane sesquiterpenoids as the dominant metabolite cohort of a novel Australian fungus, Aspergillus nanangensis.</title>
        <authorList>
            <person name="Lacey H.J."/>
            <person name="Gilchrist C.L.M."/>
            <person name="Crombie A."/>
            <person name="Kalaitzis J.A."/>
            <person name="Vuong D."/>
            <person name="Rutledge P.J."/>
            <person name="Turner P."/>
            <person name="Pitt J.I."/>
            <person name="Lacey E."/>
            <person name="Chooi Y.H."/>
            <person name="Piggott A.M."/>
        </authorList>
    </citation>
    <scope>NUCLEOTIDE SEQUENCE</scope>
    <source>
        <strain evidence="1">MST-FP2251</strain>
    </source>
</reference>
<reference evidence="1" key="2">
    <citation type="submission" date="2020-02" db="EMBL/GenBank/DDBJ databases">
        <authorList>
            <person name="Gilchrist C.L.M."/>
            <person name="Chooi Y.-H."/>
        </authorList>
    </citation>
    <scope>NUCLEOTIDE SEQUENCE</scope>
    <source>
        <strain evidence="1">MST-FP2251</strain>
    </source>
</reference>
<dbReference type="Proteomes" id="UP001194746">
    <property type="component" value="Unassembled WGS sequence"/>
</dbReference>
<name>A0AAD4CDC0_ASPNN</name>
<gene>
    <name evidence="1" type="ORF">FE257_001786</name>
</gene>
<dbReference type="AlphaFoldDB" id="A0AAD4CDC0"/>
<proteinExistence type="predicted"/>
<evidence type="ECO:0000313" key="1">
    <source>
        <dbReference type="EMBL" id="KAF9884386.1"/>
    </source>
</evidence>
<dbReference type="EMBL" id="VCAU01000123">
    <property type="protein sequence ID" value="KAF9884386.1"/>
    <property type="molecule type" value="Genomic_DNA"/>
</dbReference>
<accession>A0AAD4CDC0</accession>